<evidence type="ECO:0000256" key="1">
    <source>
        <dbReference type="SAM" id="MobiDB-lite"/>
    </source>
</evidence>
<dbReference type="EMBL" id="JAUUTY010000004">
    <property type="protein sequence ID" value="KAK1653069.1"/>
    <property type="molecule type" value="Genomic_DNA"/>
</dbReference>
<evidence type="ECO:0000313" key="3">
    <source>
        <dbReference type="Proteomes" id="UP001231189"/>
    </source>
</evidence>
<sequence>MREVAGAARQRHGGRRAAKVRVRASAVAAFARLAGALLVRTRTPASGLGAELLPVRVRESAAACCLPALLARYCMHAHRCLRAVAAVAGRAGLDGHAHGRATGSGLRRARERARVERDTSRVAGGAIVVSMDGRQCSQGRANTRKSSQGQAPARVKARRSLRARQPARTEMVLSQGAVEAGPDNAGSGRHARAGGADGRAQDGRRARTDERRTDADDRANTTDVRGWPVVAVAELSSSCPSRTAPRSLHAHGMRIVAVP</sequence>
<keyword evidence="3" id="KW-1185">Reference proteome</keyword>
<protein>
    <submittedName>
        <fullName evidence="2">Uncharacterized protein</fullName>
    </submittedName>
</protein>
<feature type="compositionally biased region" description="Polar residues" evidence="1">
    <location>
        <begin position="135"/>
        <end position="150"/>
    </location>
</feature>
<accession>A0AAD8SJR7</accession>
<evidence type="ECO:0000313" key="2">
    <source>
        <dbReference type="EMBL" id="KAK1653069.1"/>
    </source>
</evidence>
<reference evidence="2" key="1">
    <citation type="submission" date="2023-07" db="EMBL/GenBank/DDBJ databases">
        <title>A chromosome-level genome assembly of Lolium multiflorum.</title>
        <authorList>
            <person name="Chen Y."/>
            <person name="Copetti D."/>
            <person name="Kolliker R."/>
            <person name="Studer B."/>
        </authorList>
    </citation>
    <scope>NUCLEOTIDE SEQUENCE</scope>
    <source>
        <strain evidence="2">02402/16</strain>
        <tissue evidence="2">Leaf</tissue>
    </source>
</reference>
<proteinExistence type="predicted"/>
<feature type="region of interest" description="Disordered" evidence="1">
    <location>
        <begin position="133"/>
        <end position="222"/>
    </location>
</feature>
<organism evidence="2 3">
    <name type="scientific">Lolium multiflorum</name>
    <name type="common">Italian ryegrass</name>
    <name type="synonym">Lolium perenne subsp. multiflorum</name>
    <dbReference type="NCBI Taxonomy" id="4521"/>
    <lineage>
        <taxon>Eukaryota</taxon>
        <taxon>Viridiplantae</taxon>
        <taxon>Streptophyta</taxon>
        <taxon>Embryophyta</taxon>
        <taxon>Tracheophyta</taxon>
        <taxon>Spermatophyta</taxon>
        <taxon>Magnoliopsida</taxon>
        <taxon>Liliopsida</taxon>
        <taxon>Poales</taxon>
        <taxon>Poaceae</taxon>
        <taxon>BOP clade</taxon>
        <taxon>Pooideae</taxon>
        <taxon>Poodae</taxon>
        <taxon>Poeae</taxon>
        <taxon>Poeae Chloroplast Group 2 (Poeae type)</taxon>
        <taxon>Loliodinae</taxon>
        <taxon>Loliinae</taxon>
        <taxon>Lolium</taxon>
    </lineage>
</organism>
<name>A0AAD8SJR7_LOLMU</name>
<gene>
    <name evidence="2" type="ORF">QYE76_070874</name>
</gene>
<feature type="compositionally biased region" description="Basic and acidic residues" evidence="1">
    <location>
        <begin position="199"/>
        <end position="220"/>
    </location>
</feature>
<comment type="caution">
    <text evidence="2">The sequence shown here is derived from an EMBL/GenBank/DDBJ whole genome shotgun (WGS) entry which is preliminary data.</text>
</comment>
<dbReference type="AlphaFoldDB" id="A0AAD8SJR7"/>
<dbReference type="Proteomes" id="UP001231189">
    <property type="component" value="Unassembled WGS sequence"/>
</dbReference>